<proteinExistence type="predicted"/>
<dbReference type="AlphaFoldDB" id="A0A396I157"/>
<evidence type="ECO:0000259" key="2">
    <source>
        <dbReference type="Pfam" id="PF07127"/>
    </source>
</evidence>
<evidence type="ECO:0000313" key="3">
    <source>
        <dbReference type="EMBL" id="RHN56587.1"/>
    </source>
</evidence>
<name>A0A396I157_MEDTR</name>
<feature type="chain" id="PRO_5017191332" evidence="1">
    <location>
        <begin position="24"/>
        <end position="48"/>
    </location>
</feature>
<comment type="caution">
    <text evidence="3">The sequence shown here is derived from an EMBL/GenBank/DDBJ whole genome shotgun (WGS) entry which is preliminary data.</text>
</comment>
<feature type="domain" description="Late nodulin" evidence="2">
    <location>
        <begin position="1"/>
        <end position="27"/>
    </location>
</feature>
<sequence>MNKILKFVYEMILFLSLFHLAREVHDHILIFHVNPMLIVQNHCMSILK</sequence>
<protein>
    <submittedName>
        <fullName evidence="3">Putative Late nodulin</fullName>
    </submittedName>
</protein>
<dbReference type="Gramene" id="rna32014">
    <property type="protein sequence ID" value="RHN56587.1"/>
    <property type="gene ID" value="gene32014"/>
</dbReference>
<evidence type="ECO:0000313" key="4">
    <source>
        <dbReference type="Proteomes" id="UP000265566"/>
    </source>
</evidence>
<dbReference type="GO" id="GO:0046872">
    <property type="term" value="F:metal ion binding"/>
    <property type="evidence" value="ECO:0007669"/>
    <property type="project" value="InterPro"/>
</dbReference>
<evidence type="ECO:0000256" key="1">
    <source>
        <dbReference type="SAM" id="SignalP"/>
    </source>
</evidence>
<gene>
    <name evidence="3" type="ORF">MtrunA17_Chr5g0431081</name>
</gene>
<organism evidence="3 4">
    <name type="scientific">Medicago truncatula</name>
    <name type="common">Barrel medic</name>
    <name type="synonym">Medicago tribuloides</name>
    <dbReference type="NCBI Taxonomy" id="3880"/>
    <lineage>
        <taxon>Eukaryota</taxon>
        <taxon>Viridiplantae</taxon>
        <taxon>Streptophyta</taxon>
        <taxon>Embryophyta</taxon>
        <taxon>Tracheophyta</taxon>
        <taxon>Spermatophyta</taxon>
        <taxon>Magnoliopsida</taxon>
        <taxon>eudicotyledons</taxon>
        <taxon>Gunneridae</taxon>
        <taxon>Pentapetalae</taxon>
        <taxon>rosids</taxon>
        <taxon>fabids</taxon>
        <taxon>Fabales</taxon>
        <taxon>Fabaceae</taxon>
        <taxon>Papilionoideae</taxon>
        <taxon>50 kb inversion clade</taxon>
        <taxon>NPAAA clade</taxon>
        <taxon>Hologalegina</taxon>
        <taxon>IRL clade</taxon>
        <taxon>Trifolieae</taxon>
        <taxon>Medicago</taxon>
    </lineage>
</organism>
<reference evidence="4" key="1">
    <citation type="journal article" date="2018" name="Nat. Plants">
        <title>Whole-genome landscape of Medicago truncatula symbiotic genes.</title>
        <authorList>
            <person name="Pecrix Y."/>
            <person name="Staton S.E."/>
            <person name="Sallet E."/>
            <person name="Lelandais-Briere C."/>
            <person name="Moreau S."/>
            <person name="Carrere S."/>
            <person name="Blein T."/>
            <person name="Jardinaud M.F."/>
            <person name="Latrasse D."/>
            <person name="Zouine M."/>
            <person name="Zahm M."/>
            <person name="Kreplak J."/>
            <person name="Mayjonade B."/>
            <person name="Satge C."/>
            <person name="Perez M."/>
            <person name="Cauet S."/>
            <person name="Marande W."/>
            <person name="Chantry-Darmon C."/>
            <person name="Lopez-Roques C."/>
            <person name="Bouchez O."/>
            <person name="Berard A."/>
            <person name="Debelle F."/>
            <person name="Munos S."/>
            <person name="Bendahmane A."/>
            <person name="Berges H."/>
            <person name="Niebel A."/>
            <person name="Buitink J."/>
            <person name="Frugier F."/>
            <person name="Benhamed M."/>
            <person name="Crespi M."/>
            <person name="Gouzy J."/>
            <person name="Gamas P."/>
        </authorList>
    </citation>
    <scope>NUCLEOTIDE SEQUENCE [LARGE SCALE GENOMIC DNA]</scope>
    <source>
        <strain evidence="4">cv. Jemalong A17</strain>
    </source>
</reference>
<feature type="signal peptide" evidence="1">
    <location>
        <begin position="1"/>
        <end position="23"/>
    </location>
</feature>
<keyword evidence="1" id="KW-0732">Signal</keyword>
<dbReference type="InterPro" id="IPR009810">
    <property type="entry name" value="Nodulin_late_dom"/>
</dbReference>
<dbReference type="Proteomes" id="UP000265566">
    <property type="component" value="Chromosome 5"/>
</dbReference>
<dbReference type="Pfam" id="PF07127">
    <property type="entry name" value="Nodulin_late"/>
    <property type="match status" value="1"/>
</dbReference>
<accession>A0A396I157</accession>
<dbReference type="EMBL" id="PSQE01000005">
    <property type="protein sequence ID" value="RHN56587.1"/>
    <property type="molecule type" value="Genomic_DNA"/>
</dbReference>